<evidence type="ECO:0000256" key="1">
    <source>
        <dbReference type="SAM" id="MobiDB-lite"/>
    </source>
</evidence>
<evidence type="ECO:0000313" key="3">
    <source>
        <dbReference type="Proteomes" id="UP001151760"/>
    </source>
</evidence>
<feature type="region of interest" description="Disordered" evidence="1">
    <location>
        <begin position="357"/>
        <end position="384"/>
    </location>
</feature>
<protein>
    <recommendedName>
        <fullName evidence="4">Synaptobrevin, longin-like domain protein</fullName>
    </recommendedName>
</protein>
<feature type="compositionally biased region" description="Basic and acidic residues" evidence="1">
    <location>
        <begin position="601"/>
        <end position="614"/>
    </location>
</feature>
<dbReference type="EMBL" id="BQNB010011252">
    <property type="protein sequence ID" value="GJS88143.1"/>
    <property type="molecule type" value="Genomic_DNA"/>
</dbReference>
<reference evidence="2" key="2">
    <citation type="submission" date="2022-01" db="EMBL/GenBank/DDBJ databases">
        <authorList>
            <person name="Yamashiro T."/>
            <person name="Shiraishi A."/>
            <person name="Satake H."/>
            <person name="Nakayama K."/>
        </authorList>
    </citation>
    <scope>NUCLEOTIDE SEQUENCE</scope>
</reference>
<comment type="caution">
    <text evidence="2">The sequence shown here is derived from an EMBL/GenBank/DDBJ whole genome shotgun (WGS) entry which is preliminary data.</text>
</comment>
<proteinExistence type="predicted"/>
<organism evidence="2 3">
    <name type="scientific">Tanacetum coccineum</name>
    <dbReference type="NCBI Taxonomy" id="301880"/>
    <lineage>
        <taxon>Eukaryota</taxon>
        <taxon>Viridiplantae</taxon>
        <taxon>Streptophyta</taxon>
        <taxon>Embryophyta</taxon>
        <taxon>Tracheophyta</taxon>
        <taxon>Spermatophyta</taxon>
        <taxon>Magnoliopsida</taxon>
        <taxon>eudicotyledons</taxon>
        <taxon>Gunneridae</taxon>
        <taxon>Pentapetalae</taxon>
        <taxon>asterids</taxon>
        <taxon>campanulids</taxon>
        <taxon>Asterales</taxon>
        <taxon>Asteraceae</taxon>
        <taxon>Asteroideae</taxon>
        <taxon>Anthemideae</taxon>
        <taxon>Anthemidinae</taxon>
        <taxon>Tanacetum</taxon>
    </lineage>
</organism>
<gene>
    <name evidence="2" type="ORF">Tco_0770779</name>
</gene>
<evidence type="ECO:0008006" key="4">
    <source>
        <dbReference type="Google" id="ProtNLM"/>
    </source>
</evidence>
<name>A0ABQ4ZGW9_9ASTR</name>
<accession>A0ABQ4ZGW9</accession>
<reference evidence="2" key="1">
    <citation type="journal article" date="2022" name="Int. J. Mol. Sci.">
        <title>Draft Genome of Tanacetum Coccineum: Genomic Comparison of Closely Related Tanacetum-Family Plants.</title>
        <authorList>
            <person name="Yamashiro T."/>
            <person name="Shiraishi A."/>
            <person name="Nakayama K."/>
            <person name="Satake H."/>
        </authorList>
    </citation>
    <scope>NUCLEOTIDE SEQUENCE</scope>
</reference>
<dbReference type="Proteomes" id="UP001151760">
    <property type="component" value="Unassembled WGS sequence"/>
</dbReference>
<feature type="region of interest" description="Disordered" evidence="1">
    <location>
        <begin position="601"/>
        <end position="624"/>
    </location>
</feature>
<evidence type="ECO:0000313" key="2">
    <source>
        <dbReference type="EMBL" id="GJS88143.1"/>
    </source>
</evidence>
<feature type="region of interest" description="Disordered" evidence="1">
    <location>
        <begin position="235"/>
        <end position="303"/>
    </location>
</feature>
<keyword evidence="3" id="KW-1185">Reference proteome</keyword>
<sequence length="795" mass="91659">MVAFLEKSTGSEGFHQVIDFLSQSHISYALTKKPDIYISFIKQFWRTAKASTDTDGEVTITAIIDGQSKTITEASLRRHLKLEDHDGITSIPNSEIFEQLALMGYQPDSDKLTFQKGVFSPQWRFLIHTLLHCLSPKKTAWEQFSSNIATALICLATNRKYNFSRLIFEHMVTNIGSPHKFLMYPRFIQICLDMQKQQLKTHSSIYPVPSLNNKVFSNMRRVTKGYTGVEIELFPSMLTSPPPEPSPTPSSSPSRITSSPSPSSEPSTAPTFEPQPSPDAEYPVPTPNESPLHVVHSHGSDEGSLKLNELTNLVTKLSKRIGVLEDDLKKTKHTYSSAFTKLILRIKKLEATVKTGKARKRARVVLSEDEEDDSSKQGRIDEDPNTYFAQDDEVVHDQDTAAERQLEDSTVGITVSTAPINISTARETHSTAGRVVYGRRSKEARKDKGKEIMTEPEPVKKSKKLLEQERLGLEEAIRLQEKIDEEERAQVARDEEIARQLLALDEERVTTDPKTTKDIDWNDPSVQKYWNLKNKPKSEAQARKNMIVYLKNQSNYKMKDFKGMSYAEIRPIFEKVWDYNHNFVPMDLDIEKEKKKPAEFQQIEKEQVEKDSTGKRKKSLPRKRTRKDVESLSIKYPIVDWKTYTLSENFMYYKIIRGDGSLKNYKILSEMLYDFDRQDIMELYRLVKERYSSSKPEGYDLMLWGDLHTLFELDEESKIWMNQNEYNLISWSLCDLCGVHILLMQNGIAIHMLTKKKYPLSQEMISKMLNKRLEVDHESTQAYELLKFIRSQVQK</sequence>
<feature type="compositionally biased region" description="Low complexity" evidence="1">
    <location>
        <begin position="251"/>
        <end position="274"/>
    </location>
</feature>
<feature type="compositionally biased region" description="Pro residues" evidence="1">
    <location>
        <begin position="240"/>
        <end position="250"/>
    </location>
</feature>
<feature type="compositionally biased region" description="Basic residues" evidence="1">
    <location>
        <begin position="615"/>
        <end position="624"/>
    </location>
</feature>